<evidence type="ECO:0000313" key="3">
    <source>
        <dbReference type="Proteomes" id="UP001501391"/>
    </source>
</evidence>
<dbReference type="Proteomes" id="UP001501391">
    <property type="component" value="Unassembled WGS sequence"/>
</dbReference>
<protein>
    <submittedName>
        <fullName evidence="2">Uncharacterized protein</fullName>
    </submittedName>
</protein>
<evidence type="ECO:0000313" key="2">
    <source>
        <dbReference type="EMBL" id="GAA2199904.1"/>
    </source>
</evidence>
<gene>
    <name evidence="2" type="ORF">GCM10009787_48720</name>
</gene>
<keyword evidence="3" id="KW-1185">Reference proteome</keyword>
<reference evidence="2 3" key="1">
    <citation type="journal article" date="2019" name="Int. J. Syst. Evol. Microbiol.">
        <title>The Global Catalogue of Microorganisms (GCM) 10K type strain sequencing project: providing services to taxonomists for standard genome sequencing and annotation.</title>
        <authorList>
            <consortium name="The Broad Institute Genomics Platform"/>
            <consortium name="The Broad Institute Genome Sequencing Center for Infectious Disease"/>
            <person name="Wu L."/>
            <person name="Ma J."/>
        </authorList>
    </citation>
    <scope>NUCLEOTIDE SEQUENCE [LARGE SCALE GENOMIC DNA]</scope>
    <source>
        <strain evidence="2 3">JCM 14924</strain>
    </source>
</reference>
<evidence type="ECO:0000256" key="1">
    <source>
        <dbReference type="SAM" id="MobiDB-lite"/>
    </source>
</evidence>
<dbReference type="EMBL" id="BAAAOQ010000016">
    <property type="protein sequence ID" value="GAA2199904.1"/>
    <property type="molecule type" value="Genomic_DNA"/>
</dbReference>
<proteinExistence type="predicted"/>
<organism evidence="2 3">
    <name type="scientific">Streptomyces bangladeshensis</name>
    <dbReference type="NCBI Taxonomy" id="295352"/>
    <lineage>
        <taxon>Bacteria</taxon>
        <taxon>Bacillati</taxon>
        <taxon>Actinomycetota</taxon>
        <taxon>Actinomycetes</taxon>
        <taxon>Kitasatosporales</taxon>
        <taxon>Streptomycetaceae</taxon>
        <taxon>Streptomyces</taxon>
    </lineage>
</organism>
<dbReference type="RefSeq" id="WP_346163553.1">
    <property type="nucleotide sequence ID" value="NZ_BAAAOQ010000016.1"/>
</dbReference>
<comment type="caution">
    <text evidence="2">The sequence shown here is derived from an EMBL/GenBank/DDBJ whole genome shotgun (WGS) entry which is preliminary data.</text>
</comment>
<feature type="region of interest" description="Disordered" evidence="1">
    <location>
        <begin position="33"/>
        <end position="56"/>
    </location>
</feature>
<accession>A0ABN3BSI3</accession>
<sequence length="56" mass="6244">MSEPTAVDTLYMDAELFVLTAQREIEPRERIVPIGGPRPRLIPDAGPVRPDEEPTT</sequence>
<name>A0ABN3BSI3_9ACTN</name>